<evidence type="ECO:0000259" key="2">
    <source>
        <dbReference type="PROSITE" id="PS51915"/>
    </source>
</evidence>
<keyword evidence="1" id="KW-0862">Zinc</keyword>
<sequence>MDFVNNSTKFAHIIANPSENASQIISHRTKLIEDVNVQIGKNLADDIKVIKNNFSSKETDEEFPEEMVGKLHKICRCCLAEDVKLRDIYDENERIAEMLMNFAQIQISPEDILPPVICINCCVQIERVYEFKNQIEMAESTLRQLVNANSYQVVQ</sequence>
<dbReference type="VEuPathDB" id="VectorBase:LLOJ008691"/>
<dbReference type="VEuPathDB" id="VectorBase:LLONM1_006578"/>
<feature type="binding site" evidence="1">
    <location>
        <position position="118"/>
    </location>
    <ligand>
        <name>Zn(2+)</name>
        <dbReference type="ChEBI" id="CHEBI:29105"/>
    </ligand>
</feature>
<dbReference type="InterPro" id="IPR012934">
    <property type="entry name" value="Znf_AD"/>
</dbReference>
<dbReference type="EnsemblMetazoa" id="LLOJ008691-RA">
    <property type="protein sequence ID" value="LLOJ008691-PA"/>
    <property type="gene ID" value="LLOJ008691"/>
</dbReference>
<feature type="binding site" evidence="1">
    <location>
        <position position="121"/>
    </location>
    <ligand>
        <name>Zn(2+)</name>
        <dbReference type="ChEBI" id="CHEBI:29105"/>
    </ligand>
</feature>
<keyword evidence="1" id="KW-0863">Zinc-finger</keyword>
<dbReference type="Proteomes" id="UP000092461">
    <property type="component" value="Unassembled WGS sequence"/>
</dbReference>
<dbReference type="GO" id="GO:0008270">
    <property type="term" value="F:zinc ion binding"/>
    <property type="evidence" value="ECO:0007669"/>
    <property type="project" value="UniProtKB-UniRule"/>
</dbReference>
<organism evidence="3 4">
    <name type="scientific">Lutzomyia longipalpis</name>
    <name type="common">Sand fly</name>
    <dbReference type="NCBI Taxonomy" id="7200"/>
    <lineage>
        <taxon>Eukaryota</taxon>
        <taxon>Metazoa</taxon>
        <taxon>Ecdysozoa</taxon>
        <taxon>Arthropoda</taxon>
        <taxon>Hexapoda</taxon>
        <taxon>Insecta</taxon>
        <taxon>Pterygota</taxon>
        <taxon>Neoptera</taxon>
        <taxon>Endopterygota</taxon>
        <taxon>Diptera</taxon>
        <taxon>Nematocera</taxon>
        <taxon>Psychodoidea</taxon>
        <taxon>Psychodidae</taxon>
        <taxon>Lutzomyia</taxon>
        <taxon>Lutzomyia</taxon>
    </lineage>
</organism>
<dbReference type="GO" id="GO:0005634">
    <property type="term" value="C:nucleus"/>
    <property type="evidence" value="ECO:0007669"/>
    <property type="project" value="InterPro"/>
</dbReference>
<reference evidence="3" key="1">
    <citation type="submission" date="2020-05" db="UniProtKB">
        <authorList>
            <consortium name="EnsemblMetazoa"/>
        </authorList>
    </citation>
    <scope>IDENTIFICATION</scope>
    <source>
        <strain evidence="3">Jacobina</strain>
    </source>
</reference>
<evidence type="ECO:0000256" key="1">
    <source>
        <dbReference type="PROSITE-ProRule" id="PRU01263"/>
    </source>
</evidence>
<accession>A0A1B0CUQ6</accession>
<dbReference type="Gene3D" id="3.40.1800.20">
    <property type="match status" value="1"/>
</dbReference>
<dbReference type="SMART" id="SM00868">
    <property type="entry name" value="zf-AD"/>
    <property type="match status" value="1"/>
</dbReference>
<protein>
    <recommendedName>
        <fullName evidence="2">ZAD domain-containing protein</fullName>
    </recommendedName>
</protein>
<keyword evidence="4" id="KW-1185">Reference proteome</keyword>
<dbReference type="SUPFAM" id="SSF57716">
    <property type="entry name" value="Glucocorticoid receptor-like (DNA-binding domain)"/>
    <property type="match status" value="1"/>
</dbReference>
<dbReference type="PROSITE" id="PS51915">
    <property type="entry name" value="ZAD"/>
    <property type="match status" value="1"/>
</dbReference>
<feature type="binding site" evidence="1">
    <location>
        <position position="78"/>
    </location>
    <ligand>
        <name>Zn(2+)</name>
        <dbReference type="ChEBI" id="CHEBI:29105"/>
    </ligand>
</feature>
<feature type="domain" description="ZAD" evidence="2">
    <location>
        <begin position="73"/>
        <end position="145"/>
    </location>
</feature>
<dbReference type="EMBL" id="AJWK01029611">
    <property type="status" value="NOT_ANNOTATED_CDS"/>
    <property type="molecule type" value="Genomic_DNA"/>
</dbReference>
<name>A0A1B0CUQ6_LUTLO</name>
<dbReference type="Pfam" id="PF07776">
    <property type="entry name" value="zf-AD"/>
    <property type="match status" value="1"/>
</dbReference>
<evidence type="ECO:0000313" key="4">
    <source>
        <dbReference type="Proteomes" id="UP000092461"/>
    </source>
</evidence>
<keyword evidence="1" id="KW-0479">Metal-binding</keyword>
<evidence type="ECO:0000313" key="3">
    <source>
        <dbReference type="EnsemblMetazoa" id="LLOJ008691-PA"/>
    </source>
</evidence>
<proteinExistence type="predicted"/>
<dbReference type="AlphaFoldDB" id="A0A1B0CUQ6"/>
<feature type="binding site" evidence="1">
    <location>
        <position position="75"/>
    </location>
    <ligand>
        <name>Zn(2+)</name>
        <dbReference type="ChEBI" id="CHEBI:29105"/>
    </ligand>
</feature>